<dbReference type="EMBL" id="CP088280">
    <property type="protein sequence ID" value="UGX97130.1"/>
    <property type="molecule type" value="Genomic_DNA"/>
</dbReference>
<dbReference type="AlphaFoldDB" id="A0A7Z0QKB6"/>
<keyword evidence="1" id="KW-0812">Transmembrane</keyword>
<evidence type="ECO:0000313" key="2">
    <source>
        <dbReference type="EMBL" id="NYY96083.1"/>
    </source>
</evidence>
<evidence type="ECO:0000256" key="1">
    <source>
        <dbReference type="SAM" id="Phobius"/>
    </source>
</evidence>
<proteinExistence type="predicted"/>
<accession>A0A7Z0QKB6</accession>
<evidence type="ECO:0000313" key="3">
    <source>
        <dbReference type="EMBL" id="UGX97130.1"/>
    </source>
</evidence>
<feature type="transmembrane region" description="Helical" evidence="1">
    <location>
        <begin position="109"/>
        <end position="127"/>
    </location>
</feature>
<evidence type="ECO:0000313" key="4">
    <source>
        <dbReference type="Proteomes" id="UP000564836"/>
    </source>
</evidence>
<reference evidence="3 4" key="3">
    <citation type="journal article" date="2022" name="Int. J. Syst. Evol. Microbiol.">
        <title>Strains of Bradyrhizobium barranii sp. nov. associated with legumes native to Canada are symbionts of soybeans and belong to different subspecies (subsp. barranii subsp. nov. and subsp. apii subsp. nov.) and symbiovars (sv. glycinearum and sv. septentrionale).</title>
        <authorList>
            <person name="Bromfield E.S.P."/>
            <person name="Cloutier S."/>
            <person name="Wasai-Hara S."/>
            <person name="Minamisawa K."/>
        </authorList>
    </citation>
    <scope>NUCLEOTIDE SEQUENCE [LARGE SCALE GENOMIC DNA]</scope>
    <source>
        <strain evidence="3 4">323S2</strain>
    </source>
</reference>
<reference evidence="2" key="2">
    <citation type="submission" date="2020-06" db="EMBL/GenBank/DDBJ databases">
        <title>Whole Genome Sequence of Bradyrhizobium sp. Strain 323S2.</title>
        <authorList>
            <person name="Bromfield E.S.P."/>
        </authorList>
    </citation>
    <scope>NUCLEOTIDE SEQUENCE [LARGE SCALE GENOMIC DNA]</scope>
    <source>
        <strain evidence="2">323S2</strain>
    </source>
</reference>
<organism evidence="2">
    <name type="scientific">Bradyrhizobium barranii subsp. barranii</name>
    <dbReference type="NCBI Taxonomy" id="2823807"/>
    <lineage>
        <taxon>Bacteria</taxon>
        <taxon>Pseudomonadati</taxon>
        <taxon>Pseudomonadota</taxon>
        <taxon>Alphaproteobacteria</taxon>
        <taxon>Hyphomicrobiales</taxon>
        <taxon>Nitrobacteraceae</taxon>
        <taxon>Bradyrhizobium</taxon>
        <taxon>Bradyrhizobium barranii</taxon>
    </lineage>
</organism>
<gene>
    <name evidence="3" type="ORF">G6321_00019150</name>
    <name evidence="2" type="ORF">G6321_49050</name>
</gene>
<dbReference type="RefSeq" id="WP_166342348.1">
    <property type="nucleotide sequence ID" value="NZ_CP088280.1"/>
</dbReference>
<name>A0A7Z0QKB6_9BRAD</name>
<keyword evidence="1" id="KW-1133">Transmembrane helix</keyword>
<protein>
    <submittedName>
        <fullName evidence="2">Uncharacterized protein</fullName>
    </submittedName>
</protein>
<reference evidence="3 4" key="1">
    <citation type="journal article" date="2017" name="Syst. Appl. Microbiol.">
        <title>Soybeans inoculated with root zone soils of Canadian native legumes harbour diverse and novel Bradyrhizobium spp. that possess agricultural potential.</title>
        <authorList>
            <person name="Bromfield E.S.P."/>
            <person name="Cloutier S."/>
            <person name="Tambong J.T."/>
            <person name="Tran Thi T.V."/>
        </authorList>
    </citation>
    <scope>NUCLEOTIDE SEQUENCE [LARGE SCALE GENOMIC DNA]</scope>
    <source>
        <strain evidence="3 4">323S2</strain>
    </source>
</reference>
<dbReference type="EMBL" id="JACBFH010000001">
    <property type="protein sequence ID" value="NYY96083.1"/>
    <property type="molecule type" value="Genomic_DNA"/>
</dbReference>
<sequence length="144" mass="16322">MEELAKQLGITTVYATATYAFFHWLDESASDEAKAALARTMSLKDYKSQQVASALVEIFDRIYTYPLLRWRAFMRSLLFTLTVTAIFTFEARNTPGIEGLQRGTIAKTYLVAITINILSDYISLFAIRRWLARPIRESAALGPD</sequence>
<feature type="transmembrane region" description="Helical" evidence="1">
    <location>
        <begin position="72"/>
        <end position="89"/>
    </location>
</feature>
<dbReference type="Proteomes" id="UP000564836">
    <property type="component" value="Chromosome"/>
</dbReference>
<keyword evidence="1" id="KW-0472">Membrane</keyword>